<evidence type="ECO:0000313" key="7">
    <source>
        <dbReference type="EMBL" id="MBZ5736884.1"/>
    </source>
</evidence>
<feature type="transmembrane region" description="Helical" evidence="6">
    <location>
        <begin position="329"/>
        <end position="350"/>
    </location>
</feature>
<keyword evidence="4 6" id="KW-1133">Transmembrane helix</keyword>
<dbReference type="PANTHER" id="PTHR11101">
    <property type="entry name" value="PHOSPHATE TRANSPORTER"/>
    <property type="match status" value="1"/>
</dbReference>
<sequence>MTAATLILVLVIVTALAFDFTNGFHDTGNAMATSIATGALRPKIAVALSAVLNLVGAFLSVEVALTVTNAVIKIQDSEGGPKESLINDGGYPLLLIILAGLVGGILWNLATWLLGLPSSSSHALFGGLIGSAVAALGWSGVNWNGDGSKLDGVVGKVILPAIASPVIAGLVAAVGTWLIFRVTAGIAERFTETGFRWGQIGSASLVSLAHGTNDAQKTMGVITLALLASGHWTDTGAVPFWVKLCCAFAIASGTYVGGWRVIRTLGKGLVEIRSPQGMAAESSSAAVILASSHLGFALSTTHVATGSIVGTGVGKPGAEVRWGIAGRMVVAWVITLPAAGVVGAVTWWIGDLLGGYAGPLVVFGLLLAASTFIYLRSQLQPVSAANVNDDWDGTPTAGRRREKEVAA</sequence>
<evidence type="ECO:0000256" key="3">
    <source>
        <dbReference type="ARBA" id="ARBA00022692"/>
    </source>
</evidence>
<evidence type="ECO:0000313" key="8">
    <source>
        <dbReference type="Proteomes" id="UP000780875"/>
    </source>
</evidence>
<dbReference type="RefSeq" id="WP_224121254.1">
    <property type="nucleotide sequence ID" value="NZ_JAIQZJ010000001.1"/>
</dbReference>
<evidence type="ECO:0000256" key="6">
    <source>
        <dbReference type="RuleBase" id="RU363058"/>
    </source>
</evidence>
<evidence type="ECO:0000256" key="2">
    <source>
        <dbReference type="ARBA" id="ARBA00022448"/>
    </source>
</evidence>
<comment type="caution">
    <text evidence="7">The sequence shown here is derived from an EMBL/GenBank/DDBJ whole genome shotgun (WGS) entry which is preliminary data.</text>
</comment>
<accession>A0ABS7U7C8</accession>
<dbReference type="Proteomes" id="UP000780875">
    <property type="component" value="Unassembled WGS sequence"/>
</dbReference>
<gene>
    <name evidence="7" type="ORF">K8U61_01825</name>
</gene>
<protein>
    <recommendedName>
        <fullName evidence="6">Phosphate transporter</fullName>
    </recommendedName>
</protein>
<keyword evidence="2 6" id="KW-0813">Transport</keyword>
<dbReference type="Pfam" id="PF01384">
    <property type="entry name" value="PHO4"/>
    <property type="match status" value="1"/>
</dbReference>
<feature type="transmembrane region" description="Helical" evidence="6">
    <location>
        <begin position="93"/>
        <end position="115"/>
    </location>
</feature>
<organism evidence="7 8">
    <name type="scientific">Nocardioides mangrovi</name>
    <dbReference type="NCBI Taxonomy" id="2874580"/>
    <lineage>
        <taxon>Bacteria</taxon>
        <taxon>Bacillati</taxon>
        <taxon>Actinomycetota</taxon>
        <taxon>Actinomycetes</taxon>
        <taxon>Propionibacteriales</taxon>
        <taxon>Nocardioidaceae</taxon>
        <taxon>Nocardioides</taxon>
    </lineage>
</organism>
<feature type="transmembrane region" description="Helical" evidence="6">
    <location>
        <begin position="240"/>
        <end position="262"/>
    </location>
</feature>
<feature type="transmembrane region" description="Helical" evidence="6">
    <location>
        <begin position="121"/>
        <end position="141"/>
    </location>
</feature>
<keyword evidence="6" id="KW-0592">Phosphate transport</keyword>
<keyword evidence="8" id="KW-1185">Reference proteome</keyword>
<dbReference type="EMBL" id="JAIQZJ010000001">
    <property type="protein sequence ID" value="MBZ5736884.1"/>
    <property type="molecule type" value="Genomic_DNA"/>
</dbReference>
<dbReference type="PANTHER" id="PTHR11101:SF54">
    <property type="entry name" value="LOW-AFFINITY INORGANIC PHOSPHATE TRANSPORTER-RELATED"/>
    <property type="match status" value="1"/>
</dbReference>
<keyword evidence="3 6" id="KW-0812">Transmembrane</keyword>
<dbReference type="InterPro" id="IPR001204">
    <property type="entry name" value="Phos_transporter"/>
</dbReference>
<evidence type="ECO:0000256" key="4">
    <source>
        <dbReference type="ARBA" id="ARBA00022989"/>
    </source>
</evidence>
<feature type="transmembrane region" description="Helical" evidence="6">
    <location>
        <begin position="44"/>
        <end position="72"/>
    </location>
</feature>
<evidence type="ECO:0000256" key="5">
    <source>
        <dbReference type="ARBA" id="ARBA00023136"/>
    </source>
</evidence>
<keyword evidence="5 6" id="KW-0472">Membrane</keyword>
<comment type="subcellular location">
    <subcellularLocation>
        <location evidence="1 6">Membrane</location>
        <topology evidence="1 6">Multi-pass membrane protein</topology>
    </subcellularLocation>
</comment>
<feature type="transmembrane region" description="Helical" evidence="6">
    <location>
        <begin position="153"/>
        <end position="180"/>
    </location>
</feature>
<comment type="similarity">
    <text evidence="6">Belongs to the inorganic phosphate transporter (PiT) (TC 2.A.20) family.</text>
</comment>
<reference evidence="7 8" key="1">
    <citation type="submission" date="2021-09" db="EMBL/GenBank/DDBJ databases">
        <title>Whole genome sequence of Nocardioides sp. GBK3QG-3.</title>
        <authorList>
            <person name="Tuo L."/>
        </authorList>
    </citation>
    <scope>NUCLEOTIDE SEQUENCE [LARGE SCALE GENOMIC DNA]</scope>
    <source>
        <strain evidence="7 8">GBK3QG-3</strain>
    </source>
</reference>
<name>A0ABS7U7C8_9ACTN</name>
<proteinExistence type="inferred from homology"/>
<evidence type="ECO:0000256" key="1">
    <source>
        <dbReference type="ARBA" id="ARBA00004141"/>
    </source>
</evidence>
<feature type="transmembrane region" description="Helical" evidence="6">
    <location>
        <begin position="356"/>
        <end position="375"/>
    </location>
</feature>